<keyword evidence="1" id="KW-0175">Coiled coil</keyword>
<dbReference type="EMBL" id="JAKIJS010000001">
    <property type="protein sequence ID" value="MCF6138998.1"/>
    <property type="molecule type" value="Genomic_DNA"/>
</dbReference>
<protein>
    <recommendedName>
        <fullName evidence="5">Zinc ribbon domain-containing protein</fullName>
    </recommendedName>
</protein>
<comment type="caution">
    <text evidence="3">The sequence shown here is derived from an EMBL/GenBank/DDBJ whole genome shotgun (WGS) entry which is preliminary data.</text>
</comment>
<feature type="coiled-coil region" evidence="1">
    <location>
        <begin position="250"/>
        <end position="282"/>
    </location>
</feature>
<evidence type="ECO:0000256" key="2">
    <source>
        <dbReference type="SAM" id="Phobius"/>
    </source>
</evidence>
<dbReference type="RefSeq" id="WP_236337624.1">
    <property type="nucleotide sequence ID" value="NZ_JAKIJS010000001.1"/>
</dbReference>
<keyword evidence="2" id="KW-1133">Transmembrane helix</keyword>
<name>A0ABS9H5C7_9BACL</name>
<proteinExistence type="predicted"/>
<reference evidence="3 4" key="1">
    <citation type="submission" date="2022-01" db="EMBL/GenBank/DDBJ databases">
        <title>Alkalihalobacillus sp. EGI L200015, a novel bacterium isolated from a salt lake sediment.</title>
        <authorList>
            <person name="Gao L."/>
            <person name="Fang B.-Z."/>
            <person name="Li W.-J."/>
        </authorList>
    </citation>
    <scope>NUCLEOTIDE SEQUENCE [LARGE SCALE GENOMIC DNA]</scope>
    <source>
        <strain evidence="3 4">KCTC 12718</strain>
    </source>
</reference>
<dbReference type="Proteomes" id="UP001649381">
    <property type="component" value="Unassembled WGS sequence"/>
</dbReference>
<feature type="coiled-coil region" evidence="1">
    <location>
        <begin position="126"/>
        <end position="153"/>
    </location>
</feature>
<gene>
    <name evidence="3" type="ORF">L2716_14760</name>
</gene>
<feature type="transmembrane region" description="Helical" evidence="2">
    <location>
        <begin position="40"/>
        <end position="59"/>
    </location>
</feature>
<evidence type="ECO:0008006" key="5">
    <source>
        <dbReference type="Google" id="ProtNLM"/>
    </source>
</evidence>
<keyword evidence="4" id="KW-1185">Reference proteome</keyword>
<accession>A0ABS9H5C7</accession>
<evidence type="ECO:0000256" key="1">
    <source>
        <dbReference type="SAM" id="Coils"/>
    </source>
</evidence>
<organism evidence="3 4">
    <name type="scientific">Pseudalkalibacillus berkeleyi</name>
    <dbReference type="NCBI Taxonomy" id="1069813"/>
    <lineage>
        <taxon>Bacteria</taxon>
        <taxon>Bacillati</taxon>
        <taxon>Bacillota</taxon>
        <taxon>Bacilli</taxon>
        <taxon>Bacillales</taxon>
        <taxon>Fictibacillaceae</taxon>
        <taxon>Pseudalkalibacillus</taxon>
    </lineage>
</organism>
<keyword evidence="2" id="KW-0472">Membrane</keyword>
<sequence>MYCSNCGNPFQSNISFCDTCGAKRTATVDPSLNQRKRWHWLLPSLSFLIIVFSLAGYFYSEHYKTSAAIQDFKDGEKAALDGDYEKSRKKFESALEKRPLFPSAKENLKLVETAIQIRERLQISSNHMKEQEFEKASEQIQHAEDKLSAYNGKLPTQINQKIVSAKNSLVTSEIRRDMGGKSTLEDLEPLLTKADALKSPEAEEISKKIRSKIAEIAYAQANDFLTDHQFSAALASVKKGLYHEPKSKKLLSLKTTIHNEKVEFEQAEQKRIEQAIVAAAEEKEHNLNNAIELVSIKAKLNHLGDIEVSGTVKSKATVPLSSVSISYTLVDSKGKKYAENEVVIDSDILYPNESGTFEHKHHLVDQELKVTFNEARWRLSR</sequence>
<evidence type="ECO:0000313" key="4">
    <source>
        <dbReference type="Proteomes" id="UP001649381"/>
    </source>
</evidence>
<keyword evidence="2" id="KW-0812">Transmembrane</keyword>
<evidence type="ECO:0000313" key="3">
    <source>
        <dbReference type="EMBL" id="MCF6138998.1"/>
    </source>
</evidence>